<dbReference type="EMBL" id="FN545246">
    <property type="protein sequence ID" value="CBA74891.1"/>
    <property type="molecule type" value="Genomic_DNA"/>
</dbReference>
<dbReference type="InterPro" id="IPR017853">
    <property type="entry name" value="GH"/>
</dbReference>
<gene>
    <name evidence="1" type="ORF">ARN_25790</name>
</gene>
<organism evidence="1">
    <name type="scientific">Arsenophonus nasoniae</name>
    <name type="common">son-killer infecting Nasonia vitripennis</name>
    <dbReference type="NCBI Taxonomy" id="638"/>
    <lineage>
        <taxon>Bacteria</taxon>
        <taxon>Pseudomonadati</taxon>
        <taxon>Pseudomonadota</taxon>
        <taxon>Gammaproteobacteria</taxon>
        <taxon>Enterobacterales</taxon>
        <taxon>Morganellaceae</taxon>
        <taxon>Arsenophonus</taxon>
    </lineage>
</organism>
<proteinExistence type="predicted"/>
<dbReference type="SUPFAM" id="SSF51445">
    <property type="entry name" value="(Trans)glycosidases"/>
    <property type="match status" value="1"/>
</dbReference>
<dbReference type="AlphaFoldDB" id="D2U1Y3"/>
<accession>D2U1Y3</accession>
<reference evidence="1" key="1">
    <citation type="journal article" date="2010" name="Insect Mol. Biol.">
        <title>The draft genome sequence of Arsenophonus nasoniae, son-killer bacterium of Nasonia vitripennis, reveals genes associated with virulence and symbiosis.</title>
        <authorList>
            <person name="Wilkes T."/>
            <person name="Darby A.C."/>
            <person name="Choi J."/>
            <person name="Colborne J.K."/>
            <person name="Werren J.H."/>
            <person name="Hurst G.D.D."/>
        </authorList>
    </citation>
    <scope>NUCLEOTIDE SEQUENCE</scope>
</reference>
<evidence type="ECO:0000313" key="1">
    <source>
        <dbReference type="EMBL" id="CBA74891.1"/>
    </source>
</evidence>
<name>D2U1Y3_9GAMM</name>
<sequence length="651" mass="73801">MQNKIIKQSIGVYCMRALRVIILSVFITLCLVKSLQAKEYQLSGKNINILLSNNTKGLLLCFKNNKDNDVIKTNNLFEISFNSGIKLTEKDFNLQAIKQDKETITINYIRNNIKVTTILTLYDQADFARYEIRITAANEPLNMSLVSLMPFKTQAPFVYGSVVSSPIISDSFFIIPENPLTNTTAYEGGVTQKIVQAIPLQPAHTLSYKTYIGTYESGQLRRHVNQFLNVVRARPYHPYLHYNSWLDIGFFNPYTEKQALLRIEQYGEELVNKRGVKLNGYLFDDGWDNLKGNWGFSANFPNEFNKLKLAAEKYHAALGIWLSPWGGYNKPRDIRVSHAAEFGYEIMDGKLALSGANYYANFHKRILELIKQQNITMFKLDGTGNADKVIPGSPFTSDFAAAIHMISDMRKANNKLYINLTTGTQATPSWLFYADSIWRGGDDVNFYGPGTKVQQWLTYRDAETYRSVVMKGPLFPLNSLMLHGIIYAKQAKYLARQSEQDFADQVWSYFASGTQLQELYITPELLSDNNWHVLATAANWARENQAILFDSHWIGSDPTKLAIYGWAAWSNNKSIISLRNPSDKLQVYYLDLQHDLELPAGAPQSYQVSLNYISKNGSKKPAKINKSALVTLAPFETVVMLLAPDNGKKGR</sequence>
<dbReference type="CAZy" id="GH36">
    <property type="family name" value="Glycoside Hydrolase Family 36"/>
</dbReference>
<protein>
    <submittedName>
        <fullName evidence="1">Putative enterotoxin</fullName>
    </submittedName>
</protein>